<proteinExistence type="predicted"/>
<dbReference type="EMBL" id="MU274933">
    <property type="protein sequence ID" value="KAI0085228.1"/>
    <property type="molecule type" value="Genomic_DNA"/>
</dbReference>
<evidence type="ECO:0000313" key="2">
    <source>
        <dbReference type="Proteomes" id="UP001055072"/>
    </source>
</evidence>
<reference evidence="1" key="1">
    <citation type="journal article" date="2021" name="Environ. Microbiol.">
        <title>Gene family expansions and transcriptome signatures uncover fungal adaptations to wood decay.</title>
        <authorList>
            <person name="Hage H."/>
            <person name="Miyauchi S."/>
            <person name="Viragh M."/>
            <person name="Drula E."/>
            <person name="Min B."/>
            <person name="Chaduli D."/>
            <person name="Navarro D."/>
            <person name="Favel A."/>
            <person name="Norest M."/>
            <person name="Lesage-Meessen L."/>
            <person name="Balint B."/>
            <person name="Merenyi Z."/>
            <person name="de Eugenio L."/>
            <person name="Morin E."/>
            <person name="Martinez A.T."/>
            <person name="Baldrian P."/>
            <person name="Stursova M."/>
            <person name="Martinez M.J."/>
            <person name="Novotny C."/>
            <person name="Magnuson J.K."/>
            <person name="Spatafora J.W."/>
            <person name="Maurice S."/>
            <person name="Pangilinan J."/>
            <person name="Andreopoulos W."/>
            <person name="LaButti K."/>
            <person name="Hundley H."/>
            <person name="Na H."/>
            <person name="Kuo A."/>
            <person name="Barry K."/>
            <person name="Lipzen A."/>
            <person name="Henrissat B."/>
            <person name="Riley R."/>
            <person name="Ahrendt S."/>
            <person name="Nagy L.G."/>
            <person name="Grigoriev I.V."/>
            <person name="Martin F."/>
            <person name="Rosso M.N."/>
        </authorList>
    </citation>
    <scope>NUCLEOTIDE SEQUENCE</scope>
    <source>
        <strain evidence="1">CBS 384.51</strain>
    </source>
</reference>
<comment type="caution">
    <text evidence="1">The sequence shown here is derived from an EMBL/GenBank/DDBJ whole genome shotgun (WGS) entry which is preliminary data.</text>
</comment>
<organism evidence="1 2">
    <name type="scientific">Irpex rosettiformis</name>
    <dbReference type="NCBI Taxonomy" id="378272"/>
    <lineage>
        <taxon>Eukaryota</taxon>
        <taxon>Fungi</taxon>
        <taxon>Dikarya</taxon>
        <taxon>Basidiomycota</taxon>
        <taxon>Agaricomycotina</taxon>
        <taxon>Agaricomycetes</taxon>
        <taxon>Polyporales</taxon>
        <taxon>Irpicaceae</taxon>
        <taxon>Irpex</taxon>
    </lineage>
</organism>
<accession>A0ACB8TT41</accession>
<name>A0ACB8TT41_9APHY</name>
<dbReference type="Proteomes" id="UP001055072">
    <property type="component" value="Unassembled WGS sequence"/>
</dbReference>
<evidence type="ECO:0000313" key="1">
    <source>
        <dbReference type="EMBL" id="KAI0085228.1"/>
    </source>
</evidence>
<protein>
    <submittedName>
        <fullName evidence="1">Uncharacterized protein</fullName>
    </submittedName>
</protein>
<sequence length="541" mass="60474">MSTTHRRRYSRVKELNSNDSLELQHLHLPSTSSDIHNSHANDYVYHSNSRFSQQRESAYLAIRKRERVFWDRLRGKGRRVPGIGRSLKNILLCSWLNVLLPIVPLAWISHYFGTQDHWPIQVTFALCFVAVMPLERLFDWGAEQMALYLGKDLGDLLTITMNKWVLGDYFAYDLHPLTLRLLQSTLIGVVILHLLLIPGTAFLTGSGGARVWEQDLHPHSTQLNHSLLAIGVLAILLPTAFFASLDRGAQSVATNGVAEYSGQLITDKTRGEVLQMSRALAILLLIIYVFSRVFLHNPPGEGNAFKVAQNAPDELKHEEHVLTVEDPEINPWVCIVLLLFTVAIMSVTVQFLVSSIESVRETVNIQEEWFGLILLPFASFSADGLVAVAYFARSSVNHVLGRKTMIPSSLAKGRAIDLSIQFTLFWMPLLVLIGWWIGKPMHLLFDYYELAIILGSCFLVNYVTADSKTNWVEGLIMVCFYVMIAVCAWFYVGQPELEAMLSCPGSVAQALSGESGGEVAAEAGGGEAEELAVRFLKTMLR</sequence>
<keyword evidence="2" id="KW-1185">Reference proteome</keyword>
<gene>
    <name evidence="1" type="ORF">BDY19DRAFT_996943</name>
</gene>